<sequence>MTWPVRTKTLNKDSDEVLGKQWTFDYIFEQTWQGMSKNKRAKPGRSMSPDLSAELQAAANKATKQINRIMEIEFPKAALLTYNELAAAATSAAELHALLLGSGNDPHPPEKDSHSMQDSPHHLHQPERNALGPHPQIADRIARRYYHIHPGRWATRAANRHGAW</sequence>
<reference evidence="2 3" key="1">
    <citation type="submission" date="2020-11" db="EMBL/GenBank/DDBJ databases">
        <title>Kefir isolates.</title>
        <authorList>
            <person name="Marcisauskas S."/>
            <person name="Kim Y."/>
            <person name="Blasche S."/>
        </authorList>
    </citation>
    <scope>NUCLEOTIDE SEQUENCE [LARGE SCALE GENOMIC DNA]</scope>
    <source>
        <strain evidence="2 3">KR</strain>
    </source>
</reference>
<protein>
    <submittedName>
        <fullName evidence="2">Uncharacterized protein</fullName>
    </submittedName>
</protein>
<evidence type="ECO:0000256" key="1">
    <source>
        <dbReference type="SAM" id="MobiDB-lite"/>
    </source>
</evidence>
<proteinExistence type="predicted"/>
<dbReference type="AlphaFoldDB" id="A0A9P6VTZ0"/>
<feature type="region of interest" description="Disordered" evidence="1">
    <location>
        <begin position="99"/>
        <end position="133"/>
    </location>
</feature>
<gene>
    <name evidence="2" type="ORF">C6P46_002220</name>
</gene>
<evidence type="ECO:0000313" key="3">
    <source>
        <dbReference type="Proteomes" id="UP000777482"/>
    </source>
</evidence>
<dbReference type="EMBL" id="PUHQ01000177">
    <property type="protein sequence ID" value="KAG0653772.1"/>
    <property type="molecule type" value="Genomic_DNA"/>
</dbReference>
<comment type="caution">
    <text evidence="2">The sequence shown here is derived from an EMBL/GenBank/DDBJ whole genome shotgun (WGS) entry which is preliminary data.</text>
</comment>
<accession>A0A9P6VTZ0</accession>
<dbReference type="OrthoDB" id="10659396at2759"/>
<evidence type="ECO:0000313" key="2">
    <source>
        <dbReference type="EMBL" id="KAG0653772.1"/>
    </source>
</evidence>
<dbReference type="Proteomes" id="UP000777482">
    <property type="component" value="Unassembled WGS sequence"/>
</dbReference>
<keyword evidence="3" id="KW-1185">Reference proteome</keyword>
<name>A0A9P6VTZ0_RHOMI</name>
<feature type="compositionally biased region" description="Basic and acidic residues" evidence="1">
    <location>
        <begin position="107"/>
        <end position="127"/>
    </location>
</feature>
<organism evidence="2 3">
    <name type="scientific">Rhodotorula mucilaginosa</name>
    <name type="common">Yeast</name>
    <name type="synonym">Rhodotorula rubra</name>
    <dbReference type="NCBI Taxonomy" id="5537"/>
    <lineage>
        <taxon>Eukaryota</taxon>
        <taxon>Fungi</taxon>
        <taxon>Dikarya</taxon>
        <taxon>Basidiomycota</taxon>
        <taxon>Pucciniomycotina</taxon>
        <taxon>Microbotryomycetes</taxon>
        <taxon>Sporidiobolales</taxon>
        <taxon>Sporidiobolaceae</taxon>
        <taxon>Rhodotorula</taxon>
    </lineage>
</organism>